<reference evidence="1 2" key="1">
    <citation type="submission" date="2020-07" db="EMBL/GenBank/DDBJ databases">
        <title>Roseicoccus Jingziensis gen. nov., sp. nov., isolated from coastal seawater.</title>
        <authorList>
            <person name="Feng X."/>
        </authorList>
    </citation>
    <scope>NUCLEOTIDE SEQUENCE [LARGE SCALE GENOMIC DNA]</scope>
    <source>
        <strain evidence="1 2">N1E253</strain>
    </source>
</reference>
<gene>
    <name evidence="1" type="ORF">HW115_10055</name>
</gene>
<sequence length="124" mass="14543">MSLLFEKESYAIRGACFEVYRDKGCGFLEDVYQECLEIEFEHQNIPYVAQPTLELGYRGKTLRQTYKPDFICYGEIILEIKAAKNIGDSHRAQLHNYLKATRKRLGFLVNFSHHPKIEIERIIL</sequence>
<comment type="caution">
    <text evidence="1">The sequence shown here is derived from an EMBL/GenBank/DDBJ whole genome shotgun (WGS) entry which is preliminary data.</text>
</comment>
<accession>A0A851GEV8</accession>
<dbReference type="EMBL" id="JACBAZ010000003">
    <property type="protein sequence ID" value="NWK55956.1"/>
    <property type="molecule type" value="Genomic_DNA"/>
</dbReference>
<dbReference type="Proteomes" id="UP000557872">
    <property type="component" value="Unassembled WGS sequence"/>
</dbReference>
<keyword evidence="2" id="KW-1185">Reference proteome</keyword>
<dbReference type="InterPro" id="IPR026350">
    <property type="entry name" value="GxxExxY"/>
</dbReference>
<dbReference type="RefSeq" id="WP_178932499.1">
    <property type="nucleotide sequence ID" value="NZ_JACBAZ010000003.1"/>
</dbReference>
<proteinExistence type="predicted"/>
<protein>
    <submittedName>
        <fullName evidence="1">GxxExxY protein</fullName>
    </submittedName>
</protein>
<dbReference type="NCBIfam" id="TIGR04256">
    <property type="entry name" value="GxxExxY"/>
    <property type="match status" value="1"/>
</dbReference>
<name>A0A851GEV8_9BACT</name>
<evidence type="ECO:0000313" key="1">
    <source>
        <dbReference type="EMBL" id="NWK55956.1"/>
    </source>
</evidence>
<evidence type="ECO:0000313" key="2">
    <source>
        <dbReference type="Proteomes" id="UP000557872"/>
    </source>
</evidence>
<dbReference type="Pfam" id="PF13366">
    <property type="entry name" value="PDDEXK_3"/>
    <property type="match status" value="1"/>
</dbReference>
<dbReference type="AlphaFoldDB" id="A0A851GEV8"/>
<organism evidence="1 2">
    <name type="scientific">Oceaniferula marina</name>
    <dbReference type="NCBI Taxonomy" id="2748318"/>
    <lineage>
        <taxon>Bacteria</taxon>
        <taxon>Pseudomonadati</taxon>
        <taxon>Verrucomicrobiota</taxon>
        <taxon>Verrucomicrobiia</taxon>
        <taxon>Verrucomicrobiales</taxon>
        <taxon>Verrucomicrobiaceae</taxon>
        <taxon>Oceaniferula</taxon>
    </lineage>
</organism>